<dbReference type="SUPFAM" id="SSF51182">
    <property type="entry name" value="RmlC-like cupins"/>
    <property type="match status" value="1"/>
</dbReference>
<dbReference type="GO" id="GO:0003700">
    <property type="term" value="F:DNA-binding transcription factor activity"/>
    <property type="evidence" value="ECO:0007669"/>
    <property type="project" value="InterPro"/>
</dbReference>
<dbReference type="STRING" id="29367.CLPUN_16670"/>
<dbReference type="SMART" id="SM00342">
    <property type="entry name" value="HTH_ARAC"/>
    <property type="match status" value="1"/>
</dbReference>
<keyword evidence="6" id="KW-1185">Reference proteome</keyword>
<dbReference type="Pfam" id="PF12833">
    <property type="entry name" value="HTH_18"/>
    <property type="match status" value="1"/>
</dbReference>
<dbReference type="InterPro" id="IPR014710">
    <property type="entry name" value="RmlC-like_jellyroll"/>
</dbReference>
<proteinExistence type="predicted"/>
<dbReference type="PROSITE" id="PS01124">
    <property type="entry name" value="HTH_ARAC_FAMILY_2"/>
    <property type="match status" value="1"/>
</dbReference>
<dbReference type="SUPFAM" id="SSF46689">
    <property type="entry name" value="Homeodomain-like"/>
    <property type="match status" value="1"/>
</dbReference>
<dbReference type="Proteomes" id="UP000190890">
    <property type="component" value="Unassembled WGS sequence"/>
</dbReference>
<dbReference type="InterPro" id="IPR011051">
    <property type="entry name" value="RmlC_Cupin_sf"/>
</dbReference>
<gene>
    <name evidence="5" type="primary">chbR_2</name>
    <name evidence="5" type="ORF">CLPUN_16670</name>
</gene>
<dbReference type="EMBL" id="LZZM01000105">
    <property type="protein sequence ID" value="OOM79297.1"/>
    <property type="molecule type" value="Genomic_DNA"/>
</dbReference>
<dbReference type="AlphaFoldDB" id="A0A1S8TNF4"/>
<organism evidence="5 6">
    <name type="scientific">Clostridium puniceum</name>
    <dbReference type="NCBI Taxonomy" id="29367"/>
    <lineage>
        <taxon>Bacteria</taxon>
        <taxon>Bacillati</taxon>
        <taxon>Bacillota</taxon>
        <taxon>Clostridia</taxon>
        <taxon>Eubacteriales</taxon>
        <taxon>Clostridiaceae</taxon>
        <taxon>Clostridium</taxon>
    </lineage>
</organism>
<dbReference type="InterPro" id="IPR013096">
    <property type="entry name" value="Cupin_2"/>
</dbReference>
<evidence type="ECO:0000313" key="6">
    <source>
        <dbReference type="Proteomes" id="UP000190890"/>
    </source>
</evidence>
<dbReference type="Gene3D" id="2.60.120.10">
    <property type="entry name" value="Jelly Rolls"/>
    <property type="match status" value="1"/>
</dbReference>
<evidence type="ECO:0000256" key="2">
    <source>
        <dbReference type="ARBA" id="ARBA00023125"/>
    </source>
</evidence>
<evidence type="ECO:0000259" key="4">
    <source>
        <dbReference type="PROSITE" id="PS01124"/>
    </source>
</evidence>
<accession>A0A1S8TNF4</accession>
<keyword evidence="3" id="KW-0804">Transcription</keyword>
<dbReference type="InterPro" id="IPR009057">
    <property type="entry name" value="Homeodomain-like_sf"/>
</dbReference>
<sequence>MIKEIHNKLIALTEEELQILSGEHSIDKSIYTDDGKFIIDSNKLLPSGELINIRKHTRFINFPSHKHNYIEFNYVYQGKFIQVIDNKEIILQKGELIFLNQYINHEIKASGEEDIIINFIIRPEFFDYIITLLDNENIISKFLLTTLYTDYEEGEYLYFKVSERKEIQELVEKIISELYTSSIMKKATIKLLVGLLLVELIKDSQDIEIYSVDNYEKLIIIQSLKYIEEFYDKATLLELSKKLKQPDYKLSKLIKKHTKMTFKELLQERKLSKAIELIKSTDYSIVEIIDIVGYENPTYFYKIFKEKFKMTPRKYKLNLQKH</sequence>
<protein>
    <submittedName>
        <fullName evidence="5">HTH-type transcriptional regulator ChbR</fullName>
    </submittedName>
</protein>
<comment type="caution">
    <text evidence="5">The sequence shown here is derived from an EMBL/GenBank/DDBJ whole genome shotgun (WGS) entry which is preliminary data.</text>
</comment>
<dbReference type="InterPro" id="IPR018062">
    <property type="entry name" value="HTH_AraC-typ_CS"/>
</dbReference>
<keyword evidence="1" id="KW-0805">Transcription regulation</keyword>
<dbReference type="Gene3D" id="1.10.10.60">
    <property type="entry name" value="Homeodomain-like"/>
    <property type="match status" value="2"/>
</dbReference>
<name>A0A1S8TNF4_9CLOT</name>
<feature type="domain" description="HTH araC/xylS-type" evidence="4">
    <location>
        <begin position="221"/>
        <end position="318"/>
    </location>
</feature>
<dbReference type="RefSeq" id="WP_077846840.1">
    <property type="nucleotide sequence ID" value="NZ_LZZM01000105.1"/>
</dbReference>
<dbReference type="PROSITE" id="PS00041">
    <property type="entry name" value="HTH_ARAC_FAMILY_1"/>
    <property type="match status" value="1"/>
</dbReference>
<evidence type="ECO:0000256" key="1">
    <source>
        <dbReference type="ARBA" id="ARBA00023015"/>
    </source>
</evidence>
<dbReference type="OrthoDB" id="9816335at2"/>
<evidence type="ECO:0000256" key="3">
    <source>
        <dbReference type="ARBA" id="ARBA00023163"/>
    </source>
</evidence>
<dbReference type="PANTHER" id="PTHR43280:SF28">
    <property type="entry name" value="HTH-TYPE TRANSCRIPTIONAL ACTIVATOR RHAS"/>
    <property type="match status" value="1"/>
</dbReference>
<evidence type="ECO:0000313" key="5">
    <source>
        <dbReference type="EMBL" id="OOM79297.1"/>
    </source>
</evidence>
<keyword evidence="2" id="KW-0238">DNA-binding</keyword>
<dbReference type="GO" id="GO:0043565">
    <property type="term" value="F:sequence-specific DNA binding"/>
    <property type="evidence" value="ECO:0007669"/>
    <property type="project" value="InterPro"/>
</dbReference>
<dbReference type="PANTHER" id="PTHR43280">
    <property type="entry name" value="ARAC-FAMILY TRANSCRIPTIONAL REGULATOR"/>
    <property type="match status" value="1"/>
</dbReference>
<dbReference type="InterPro" id="IPR018060">
    <property type="entry name" value="HTH_AraC"/>
</dbReference>
<dbReference type="Pfam" id="PF07883">
    <property type="entry name" value="Cupin_2"/>
    <property type="match status" value="1"/>
</dbReference>
<reference evidence="5 6" key="1">
    <citation type="submission" date="2016-05" db="EMBL/GenBank/DDBJ databases">
        <title>Microbial solvent formation.</title>
        <authorList>
            <person name="Poehlein A."/>
            <person name="Montoya Solano J.D."/>
            <person name="Flitsch S."/>
            <person name="Krabben P."/>
            <person name="Duerre P."/>
            <person name="Daniel R."/>
        </authorList>
    </citation>
    <scope>NUCLEOTIDE SEQUENCE [LARGE SCALE GENOMIC DNA]</scope>
    <source>
        <strain evidence="5 6">DSM 2619</strain>
    </source>
</reference>